<keyword evidence="4" id="KW-1185">Reference proteome</keyword>
<dbReference type="InterPro" id="IPR003591">
    <property type="entry name" value="Leu-rich_rpt_typical-subtyp"/>
</dbReference>
<dbReference type="SUPFAM" id="SSF52058">
    <property type="entry name" value="L domain-like"/>
    <property type="match status" value="1"/>
</dbReference>
<dbReference type="PANTHER" id="PTHR48051">
    <property type="match status" value="1"/>
</dbReference>
<dbReference type="Pfam" id="PF09234">
    <property type="entry name" value="DUF1963"/>
    <property type="match status" value="1"/>
</dbReference>
<comment type="caution">
    <text evidence="3">The sequence shown here is derived from an EMBL/GenBank/DDBJ whole genome shotgun (WGS) entry which is preliminary data.</text>
</comment>
<evidence type="ECO:0000313" key="4">
    <source>
        <dbReference type="Proteomes" id="UP001597205"/>
    </source>
</evidence>
<evidence type="ECO:0000256" key="2">
    <source>
        <dbReference type="ARBA" id="ARBA00022737"/>
    </source>
</evidence>
<evidence type="ECO:0000256" key="1">
    <source>
        <dbReference type="ARBA" id="ARBA00022614"/>
    </source>
</evidence>
<gene>
    <name evidence="3" type="ORF">ACFQ2C_08390</name>
</gene>
<evidence type="ECO:0000313" key="3">
    <source>
        <dbReference type="EMBL" id="MFD1165619.1"/>
    </source>
</evidence>
<dbReference type="SMART" id="SM00369">
    <property type="entry name" value="LRR_TYP"/>
    <property type="match status" value="2"/>
</dbReference>
<accession>A0ABW3RKJ2</accession>
<dbReference type="Proteomes" id="UP001597205">
    <property type="component" value="Unassembled WGS sequence"/>
</dbReference>
<name>A0ABW3RKJ2_9SPHI</name>
<proteinExistence type="predicted"/>
<protein>
    <submittedName>
        <fullName evidence="3">DUF1963 domain-containing protein</fullName>
    </submittedName>
</protein>
<dbReference type="EMBL" id="JBHTKY010000009">
    <property type="protein sequence ID" value="MFD1165619.1"/>
    <property type="molecule type" value="Genomic_DNA"/>
</dbReference>
<dbReference type="SUPFAM" id="SSF103032">
    <property type="entry name" value="Hypothetical protein YwqG"/>
    <property type="match status" value="1"/>
</dbReference>
<keyword evidence="2" id="KW-0677">Repeat</keyword>
<keyword evidence="1" id="KW-0433">Leucine-rich repeat</keyword>
<dbReference type="InterPro" id="IPR032675">
    <property type="entry name" value="LRR_dom_sf"/>
</dbReference>
<dbReference type="RefSeq" id="WP_380895775.1">
    <property type="nucleotide sequence ID" value="NZ_JBHTKY010000009.1"/>
</dbReference>
<dbReference type="PANTHER" id="PTHR48051:SF46">
    <property type="entry name" value="LEUCINE RICH REPEAT-CONTAINING DOMAIN PROTEIN"/>
    <property type="match status" value="1"/>
</dbReference>
<dbReference type="InterPro" id="IPR015315">
    <property type="entry name" value="DUF1963"/>
</dbReference>
<dbReference type="InterPro" id="IPR035948">
    <property type="entry name" value="YwqG-like_sf"/>
</dbReference>
<organism evidence="3 4">
    <name type="scientific">Sphingobacterium daejeonense</name>
    <dbReference type="NCBI Taxonomy" id="371142"/>
    <lineage>
        <taxon>Bacteria</taxon>
        <taxon>Pseudomonadati</taxon>
        <taxon>Bacteroidota</taxon>
        <taxon>Sphingobacteriia</taxon>
        <taxon>Sphingobacteriales</taxon>
        <taxon>Sphingobacteriaceae</taxon>
        <taxon>Sphingobacterium</taxon>
    </lineage>
</organism>
<reference evidence="4" key="1">
    <citation type="journal article" date="2019" name="Int. J. Syst. Evol. Microbiol.">
        <title>The Global Catalogue of Microorganisms (GCM) 10K type strain sequencing project: providing services to taxonomists for standard genome sequencing and annotation.</title>
        <authorList>
            <consortium name="The Broad Institute Genomics Platform"/>
            <consortium name="The Broad Institute Genome Sequencing Center for Infectious Disease"/>
            <person name="Wu L."/>
            <person name="Ma J."/>
        </authorList>
    </citation>
    <scope>NUCLEOTIDE SEQUENCE [LARGE SCALE GENOMIC DNA]</scope>
    <source>
        <strain evidence="4">CCUG 52468</strain>
    </source>
</reference>
<dbReference type="Gene3D" id="3.80.10.10">
    <property type="entry name" value="Ribonuclease Inhibitor"/>
    <property type="match status" value="1"/>
</dbReference>
<sequence>MKNIESKVFSFAVPESFEISFNSEDAIEVLDERADQELDTAKVFVSIVELEDFNEGEGESLASRFFNTVILFTKGAEPDEERLGELKDGRTCFQLFASSKDKKYYHIALIPVYEKYAVQFFADCPYSLKNEYVSVFSEILESVNLIGKVELLDKIFEKYSYLESVNPVQEEDLNEFKIEAELNFQNKSNDVFEIGGLNFSIKGDAKAMISPLTHLMYVDLVIKTDAVEEGLKSGILYEYSQNPGEIVFQFSSNKVFSKNGLYTEFYFLEGSGENQNSRLDIEGMDYPFRFTGKFGFQNNLVGMVGIIKPLYENQPEYSIEVYLPMDISDLKIENYNFSTLEETQSFNKSDIKRLELNLMDVGEFSDEIFDFKSLEHLSLNLSTKQNEQPIFEFPSGFEKLGELNSLRISNFPVEIFPQEIAQLVKLSNLGFIGSFIKEIPAKVFQLPEMERMYFSGNELTSIPNEIHMPHLKSIDLYYNNLKTLPISLIQQKEINNITVSGNPLESLPEGYNDFAGLTLDLDVKSRVLDNNYAGADGNGMVAWDNNMYYARPETSYYNEISGLLNNDKIEIYKEDILSTVKQSVGFLHSEAEDYSKIGNSRMGGKPDLPFDIPFPSFYSEYQEKECLYEFIAQIDLESISSYQDYLPRKGYLFFFIKSIHHFGEDNSGIVLFVEHSNKLESGKRFLNQKESDFFELPGAEYDSYKLEAFSMVSLPYLYAIQTNKYLFKDDPKGLINDDEAIDYYEMNIFPIMEQEFITDLEVNSYGFTQHESPELQAAIRKKGEPEDWINLLKVKSTGSFQWWDAGEIFFSIHKSDLQKGDFSNIMLTIESS</sequence>
<dbReference type="InterPro" id="IPR050216">
    <property type="entry name" value="LRR_domain-containing"/>
</dbReference>
<dbReference type="Gene3D" id="2.30.320.10">
    <property type="entry name" value="YwqG-like"/>
    <property type="match status" value="1"/>
</dbReference>